<evidence type="ECO:0000256" key="3">
    <source>
        <dbReference type="ARBA" id="ARBA00022989"/>
    </source>
</evidence>
<evidence type="ECO:0000313" key="10">
    <source>
        <dbReference type="Proteomes" id="UP000241107"/>
    </source>
</evidence>
<dbReference type="AlphaFoldDB" id="A0A2P7YSE4"/>
<evidence type="ECO:0000256" key="7">
    <source>
        <dbReference type="SAM" id="MobiDB-lite"/>
    </source>
</evidence>
<keyword evidence="5" id="KW-0862">Zinc</keyword>
<organism evidence="9 10">
    <name type="scientific">Candidozyma pseudohaemuli</name>
    <dbReference type="NCBI Taxonomy" id="418784"/>
    <lineage>
        <taxon>Eukaryota</taxon>
        <taxon>Fungi</taxon>
        <taxon>Dikarya</taxon>
        <taxon>Ascomycota</taxon>
        <taxon>Saccharomycotina</taxon>
        <taxon>Pichiomycetes</taxon>
        <taxon>Metschnikowiaceae</taxon>
        <taxon>Candidozyma</taxon>
    </lineage>
</organism>
<evidence type="ECO:0000256" key="4">
    <source>
        <dbReference type="ARBA" id="ARBA00023136"/>
    </source>
</evidence>
<dbReference type="GO" id="GO:0046872">
    <property type="term" value="F:metal ion binding"/>
    <property type="evidence" value="ECO:0007669"/>
    <property type="project" value="UniProtKB-KW"/>
</dbReference>
<dbReference type="RefSeq" id="XP_024714079.1">
    <property type="nucleotide sequence ID" value="XM_024857580.1"/>
</dbReference>
<feature type="transmembrane region" description="Helical" evidence="8">
    <location>
        <begin position="314"/>
        <end position="333"/>
    </location>
</feature>
<dbReference type="OrthoDB" id="5585746at2759"/>
<comment type="subcellular location">
    <subcellularLocation>
        <location evidence="1">Membrane</location>
        <topology evidence="1">Multi-pass membrane protein</topology>
    </subcellularLocation>
</comment>
<feature type="transmembrane region" description="Helical" evidence="8">
    <location>
        <begin position="439"/>
        <end position="461"/>
    </location>
</feature>
<dbReference type="STRING" id="418784.A0A2P7YSE4"/>
<protein>
    <recommendedName>
        <fullName evidence="11">ADIPOR-like receptor IZH3</fullName>
    </recommendedName>
</protein>
<gene>
    <name evidence="9" type="ORF">C7M61_002198</name>
</gene>
<evidence type="ECO:0000256" key="1">
    <source>
        <dbReference type="ARBA" id="ARBA00004141"/>
    </source>
</evidence>
<proteinExistence type="predicted"/>
<feature type="region of interest" description="Disordered" evidence="7">
    <location>
        <begin position="1"/>
        <end position="28"/>
    </location>
</feature>
<keyword evidence="5" id="KW-0479">Metal-binding</keyword>
<dbReference type="PANTHER" id="PTHR20855:SF97">
    <property type="entry name" value="ADIPOR-LIKE RECEPTOR IZH3-RELATED"/>
    <property type="match status" value="1"/>
</dbReference>
<evidence type="ECO:0008006" key="11">
    <source>
        <dbReference type="Google" id="ProtNLM"/>
    </source>
</evidence>
<evidence type="ECO:0000313" key="9">
    <source>
        <dbReference type="EMBL" id="PSK38893.1"/>
    </source>
</evidence>
<feature type="coiled-coil region" evidence="6">
    <location>
        <begin position="494"/>
        <end position="524"/>
    </location>
</feature>
<feature type="transmembrane region" description="Helical" evidence="8">
    <location>
        <begin position="281"/>
        <end position="302"/>
    </location>
</feature>
<dbReference type="Pfam" id="PF03006">
    <property type="entry name" value="HlyIII"/>
    <property type="match status" value="1"/>
</dbReference>
<evidence type="ECO:0000256" key="5">
    <source>
        <dbReference type="PIRSR" id="PIRSR604254-1"/>
    </source>
</evidence>
<accession>A0A2P7YSE4</accession>
<feature type="transmembrane region" description="Helical" evidence="8">
    <location>
        <begin position="412"/>
        <end position="432"/>
    </location>
</feature>
<keyword evidence="3 8" id="KW-1133">Transmembrane helix</keyword>
<feature type="binding site" evidence="5">
    <location>
        <position position="334"/>
    </location>
    <ligand>
        <name>Zn(2+)</name>
        <dbReference type="ChEBI" id="CHEBI:29105"/>
    </ligand>
</feature>
<feature type="transmembrane region" description="Helical" evidence="8">
    <location>
        <begin position="378"/>
        <end position="400"/>
    </location>
</feature>
<dbReference type="PANTHER" id="PTHR20855">
    <property type="entry name" value="ADIPOR/PROGESTIN RECEPTOR-RELATED"/>
    <property type="match status" value="1"/>
</dbReference>
<keyword evidence="4 8" id="KW-0472">Membrane</keyword>
<evidence type="ECO:0000256" key="8">
    <source>
        <dbReference type="SAM" id="Phobius"/>
    </source>
</evidence>
<dbReference type="GeneID" id="36565587"/>
<dbReference type="VEuPathDB" id="FungiDB:C7M61_002198"/>
<keyword evidence="6" id="KW-0175">Coiled coil</keyword>
<name>A0A2P7YSE4_9ASCO</name>
<sequence length="586" mass="68163">MSETTLRKRVPGDSHDRPGPSRATSSTSELLLTEIDKNKEFSTTEELLIEKLDIFLSLIEQRIERFEQYFKVMGSEEAVEEEDENEKDKEAREGRSRRNSLALLSLILLIRQISVSHLNRVYEQLYKVKELVLVNSFRNAEYLYKTLDDQYSSMFGREVEDFLDSEITTPGAGFPGMARKEALQNKLIDTLHYFEEKLAYIDGYLSAKGGAVEEDELSSALKFFNFNKALKHLDDGYLHYYQLPLAWRENKYIIEGYRFTMGHWDMVKLMFHFDHNETGNIWTHMIGFFVISYLAVVHFPQTSVYQANLITDNCIMYLFFAASAKCLISSVLWHTYSCFAHLQTRARFACVDYTGITTLITCSVVSAEYCALYHMPKLLTFFVTLSIICGLGGLTFNWLPYFDKPECRHLRIGFFVGLAAMGGMTFFFKWFYEGIYSSIYFYMPLTYKLFLWYWIGVLFYAGLIPERWRYDVIVDHEAPCRHTHTPLDVLSGFENSGKEEIEEIEQEMEKLEESQAESAVAENQTMSVIQKHFPATPTKTPYLSDFLSLWWVDYIGLSHNMWHIFVVCGIVGHYFSLIGMFELISR</sequence>
<dbReference type="Proteomes" id="UP000241107">
    <property type="component" value="Unassembled WGS sequence"/>
</dbReference>
<dbReference type="GO" id="GO:0006882">
    <property type="term" value="P:intracellular zinc ion homeostasis"/>
    <property type="evidence" value="ECO:0007669"/>
    <property type="project" value="TreeGrafter"/>
</dbReference>
<feature type="transmembrane region" description="Helical" evidence="8">
    <location>
        <begin position="561"/>
        <end position="584"/>
    </location>
</feature>
<reference evidence="9 10" key="1">
    <citation type="submission" date="2018-03" db="EMBL/GenBank/DDBJ databases">
        <title>Candida pseudohaemulonii genome assembly and annotation.</title>
        <authorList>
            <person name="Munoz J.F."/>
            <person name="Gade L.G."/>
            <person name="Chow N.A."/>
            <person name="Litvintseva A.P."/>
            <person name="Loparev V.N."/>
            <person name="Cuomo C.A."/>
        </authorList>
    </citation>
    <scope>NUCLEOTIDE SEQUENCE [LARGE SCALE GENOMIC DNA]</scope>
    <source>
        <strain evidence="9 10">B12108</strain>
    </source>
</reference>
<dbReference type="GO" id="GO:0016020">
    <property type="term" value="C:membrane"/>
    <property type="evidence" value="ECO:0007669"/>
    <property type="project" value="UniProtKB-SubCell"/>
</dbReference>
<comment type="caution">
    <text evidence="9">The sequence shown here is derived from an EMBL/GenBank/DDBJ whole genome shotgun (WGS) entry which is preliminary data.</text>
</comment>
<dbReference type="GO" id="GO:0038023">
    <property type="term" value="F:signaling receptor activity"/>
    <property type="evidence" value="ECO:0007669"/>
    <property type="project" value="TreeGrafter"/>
</dbReference>
<dbReference type="EMBL" id="PYFQ01000004">
    <property type="protein sequence ID" value="PSK38893.1"/>
    <property type="molecule type" value="Genomic_DNA"/>
</dbReference>
<dbReference type="InterPro" id="IPR004254">
    <property type="entry name" value="AdipoR/HlyIII-related"/>
</dbReference>
<evidence type="ECO:0000256" key="6">
    <source>
        <dbReference type="SAM" id="Coils"/>
    </source>
</evidence>
<keyword evidence="10" id="KW-1185">Reference proteome</keyword>
<feature type="compositionally biased region" description="Basic and acidic residues" evidence="7">
    <location>
        <begin position="10"/>
        <end position="19"/>
    </location>
</feature>
<keyword evidence="2 8" id="KW-0812">Transmembrane</keyword>
<evidence type="ECO:0000256" key="2">
    <source>
        <dbReference type="ARBA" id="ARBA00022692"/>
    </source>
</evidence>